<reference evidence="11" key="1">
    <citation type="journal article" date="2023" name="Mol. Biol. Evol.">
        <title>Third-Generation Sequencing Reveals the Adaptive Role of the Epigenome in Three Deep-Sea Polychaetes.</title>
        <authorList>
            <person name="Perez M."/>
            <person name="Aroh O."/>
            <person name="Sun Y."/>
            <person name="Lan Y."/>
            <person name="Juniper S.K."/>
            <person name="Young C.R."/>
            <person name="Angers B."/>
            <person name="Qian P.Y."/>
        </authorList>
    </citation>
    <scope>NUCLEOTIDE SEQUENCE</scope>
    <source>
        <strain evidence="11">R07B-5</strain>
    </source>
</reference>
<keyword evidence="1" id="KW-0540">Nuclease</keyword>
<evidence type="ECO:0000313" key="11">
    <source>
        <dbReference type="EMBL" id="KAK2155974.1"/>
    </source>
</evidence>
<dbReference type="InterPro" id="IPR051274">
    <property type="entry name" value="3-5_Exoribonuclease"/>
</dbReference>
<organism evidence="11 12">
    <name type="scientific">Ridgeia piscesae</name>
    <name type="common">Tubeworm</name>
    <dbReference type="NCBI Taxonomy" id="27915"/>
    <lineage>
        <taxon>Eukaryota</taxon>
        <taxon>Metazoa</taxon>
        <taxon>Spiralia</taxon>
        <taxon>Lophotrochozoa</taxon>
        <taxon>Annelida</taxon>
        <taxon>Polychaeta</taxon>
        <taxon>Sedentaria</taxon>
        <taxon>Canalipalpata</taxon>
        <taxon>Sabellida</taxon>
        <taxon>Siboglinidae</taxon>
        <taxon>Ridgeia</taxon>
    </lineage>
</organism>
<accession>A0AAD9JMI9</accession>
<evidence type="ECO:0000256" key="8">
    <source>
        <dbReference type="SAM" id="MobiDB-lite"/>
    </source>
</evidence>
<evidence type="ECO:0000256" key="3">
    <source>
        <dbReference type="ARBA" id="ARBA00022771"/>
    </source>
</evidence>
<keyword evidence="3 7" id="KW-0863">Zinc-finger</keyword>
<dbReference type="InterPro" id="IPR012337">
    <property type="entry name" value="RNaseH-like_sf"/>
</dbReference>
<keyword evidence="2" id="KW-0479">Metal-binding</keyword>
<keyword evidence="5" id="KW-0862">Zinc</keyword>
<keyword evidence="9" id="KW-0732">Signal</keyword>
<name>A0AAD9JMI9_RIDPI</name>
<dbReference type="PANTHER" id="PTHR23044:SF61">
    <property type="entry name" value="3'-5' EXORIBONUCLEASE 1-RELATED"/>
    <property type="match status" value="1"/>
</dbReference>
<dbReference type="SUPFAM" id="SSF53098">
    <property type="entry name" value="Ribonuclease H-like"/>
    <property type="match status" value="1"/>
</dbReference>
<keyword evidence="6" id="KW-0269">Exonuclease</keyword>
<feature type="chain" id="PRO_5042188689" description="GRF-type domain-containing protein" evidence="9">
    <location>
        <begin position="23"/>
        <end position="273"/>
    </location>
</feature>
<evidence type="ECO:0000256" key="7">
    <source>
        <dbReference type="PROSITE-ProRule" id="PRU01343"/>
    </source>
</evidence>
<dbReference type="InterPro" id="IPR036397">
    <property type="entry name" value="RNaseH_sf"/>
</dbReference>
<evidence type="ECO:0000256" key="6">
    <source>
        <dbReference type="ARBA" id="ARBA00022839"/>
    </source>
</evidence>
<evidence type="ECO:0000259" key="10">
    <source>
        <dbReference type="PROSITE" id="PS51999"/>
    </source>
</evidence>
<evidence type="ECO:0000256" key="2">
    <source>
        <dbReference type="ARBA" id="ARBA00022723"/>
    </source>
</evidence>
<evidence type="ECO:0000256" key="5">
    <source>
        <dbReference type="ARBA" id="ARBA00022833"/>
    </source>
</evidence>
<dbReference type="AlphaFoldDB" id="A0AAD9JMI9"/>
<gene>
    <name evidence="11" type="ORF">NP493_2015g00013</name>
</gene>
<dbReference type="EMBL" id="JAODUO010002014">
    <property type="protein sequence ID" value="KAK2155974.1"/>
    <property type="molecule type" value="Genomic_DNA"/>
</dbReference>
<proteinExistence type="predicted"/>
<evidence type="ECO:0000256" key="4">
    <source>
        <dbReference type="ARBA" id="ARBA00022801"/>
    </source>
</evidence>
<dbReference type="PROSITE" id="PS51999">
    <property type="entry name" value="ZF_GRF"/>
    <property type="match status" value="1"/>
</dbReference>
<feature type="region of interest" description="Disordered" evidence="8">
    <location>
        <begin position="228"/>
        <end position="253"/>
    </location>
</feature>
<dbReference type="GO" id="GO:0008270">
    <property type="term" value="F:zinc ion binding"/>
    <property type="evidence" value="ECO:0007669"/>
    <property type="project" value="UniProtKB-KW"/>
</dbReference>
<sequence>MWLCEWWLVMYVALMQEQVDDGIPLNLCLSRFSHWLQRLAQEKNISYNTAGPADGSRLGLGRVFRVCALVLSDWDLGVCLEFESRRKQLRKLTPLSSWIDLRVTYRKFYSRRPSGLNGALLDLGIAFEGRQHSGLDDARNTAKLAWRMICDGCLMTITKTLTPTPPLCQCGRRCKRNYVQSPGANVGRSFFCCPLGRRSPGNRKSPTGCGFFQWEQAAMKRRHASSPALSTGCTASRSVHGSPSSNLLPQPNFDTPRSKVKVCLNSRDGQLFR</sequence>
<keyword evidence="4" id="KW-0378">Hydrolase</keyword>
<evidence type="ECO:0000313" key="12">
    <source>
        <dbReference type="Proteomes" id="UP001209878"/>
    </source>
</evidence>
<dbReference type="InterPro" id="IPR010666">
    <property type="entry name" value="Znf_GRF"/>
</dbReference>
<evidence type="ECO:0000256" key="9">
    <source>
        <dbReference type="SAM" id="SignalP"/>
    </source>
</evidence>
<dbReference type="Proteomes" id="UP001209878">
    <property type="component" value="Unassembled WGS sequence"/>
</dbReference>
<dbReference type="Gene3D" id="3.30.420.10">
    <property type="entry name" value="Ribonuclease H-like superfamily/Ribonuclease H"/>
    <property type="match status" value="1"/>
</dbReference>
<keyword evidence="12" id="KW-1185">Reference proteome</keyword>
<dbReference type="Pfam" id="PF06839">
    <property type="entry name" value="Zn_ribbon_GRF"/>
    <property type="match status" value="1"/>
</dbReference>
<dbReference type="PANTHER" id="PTHR23044">
    <property type="entry name" value="3'-5' EXONUCLEASE ERI1-RELATED"/>
    <property type="match status" value="1"/>
</dbReference>
<dbReference type="GO" id="GO:0003676">
    <property type="term" value="F:nucleic acid binding"/>
    <property type="evidence" value="ECO:0007669"/>
    <property type="project" value="InterPro"/>
</dbReference>
<feature type="signal peptide" evidence="9">
    <location>
        <begin position="1"/>
        <end position="22"/>
    </location>
</feature>
<evidence type="ECO:0000256" key="1">
    <source>
        <dbReference type="ARBA" id="ARBA00022722"/>
    </source>
</evidence>
<comment type="caution">
    <text evidence="11">The sequence shown here is derived from an EMBL/GenBank/DDBJ whole genome shotgun (WGS) entry which is preliminary data.</text>
</comment>
<dbReference type="InterPro" id="IPR047201">
    <property type="entry name" value="ERI-1_3'hExo-like"/>
</dbReference>
<dbReference type="GO" id="GO:0000175">
    <property type="term" value="F:3'-5'-RNA exonuclease activity"/>
    <property type="evidence" value="ECO:0007669"/>
    <property type="project" value="InterPro"/>
</dbReference>
<feature type="domain" description="GRF-type" evidence="10">
    <location>
        <begin position="168"/>
        <end position="218"/>
    </location>
</feature>
<protein>
    <recommendedName>
        <fullName evidence="10">GRF-type domain-containing protein</fullName>
    </recommendedName>
</protein>
<dbReference type="CDD" id="cd06133">
    <property type="entry name" value="ERI-1_3'hExo_like"/>
    <property type="match status" value="1"/>
</dbReference>